<gene>
    <name evidence="6" type="ORF">L207DRAFT_539358</name>
</gene>
<dbReference type="STRING" id="1149755.A0A2J6QRH9"/>
<dbReference type="InterPro" id="IPR002018">
    <property type="entry name" value="CarbesteraseB"/>
</dbReference>
<proteinExistence type="inferred from homology"/>
<evidence type="ECO:0000313" key="6">
    <source>
        <dbReference type="EMBL" id="PMD28869.1"/>
    </source>
</evidence>
<accession>A0A2J6QRH9</accession>
<dbReference type="PROSITE" id="PS00941">
    <property type="entry name" value="CARBOXYLESTERASE_B_2"/>
    <property type="match status" value="1"/>
</dbReference>
<keyword evidence="2 3" id="KW-0378">Hydrolase</keyword>
<evidence type="ECO:0000256" key="4">
    <source>
        <dbReference type="SAM" id="Phobius"/>
    </source>
</evidence>
<dbReference type="Pfam" id="PF00135">
    <property type="entry name" value="COesterase"/>
    <property type="match status" value="1"/>
</dbReference>
<dbReference type="InterPro" id="IPR019819">
    <property type="entry name" value="Carboxylesterase_B_CS"/>
</dbReference>
<dbReference type="InterPro" id="IPR050309">
    <property type="entry name" value="Type-B_Carboxylest/Lipase"/>
</dbReference>
<feature type="domain" description="Carboxylesterase type B" evidence="5">
    <location>
        <begin position="85"/>
        <end position="551"/>
    </location>
</feature>
<evidence type="ECO:0000256" key="3">
    <source>
        <dbReference type="RuleBase" id="RU361235"/>
    </source>
</evidence>
<protein>
    <recommendedName>
        <fullName evidence="3">Carboxylic ester hydrolase</fullName>
        <ecNumber evidence="3">3.1.1.-</ecNumber>
    </recommendedName>
</protein>
<dbReference type="GO" id="GO:0016787">
    <property type="term" value="F:hydrolase activity"/>
    <property type="evidence" value="ECO:0007669"/>
    <property type="project" value="UniProtKB-KW"/>
</dbReference>
<feature type="transmembrane region" description="Helical" evidence="4">
    <location>
        <begin position="21"/>
        <end position="47"/>
    </location>
</feature>
<sequence>MAAIIRSFRQKFALVKGQHPFLFWSCFTIILILIFVPAIVLGLFFGLAKRSGATSIPATSTPPPSIPTSIPLTVDLGYSKYQGADAANGVSQWLGIRYAAPPLGNLRFRAPTDPLSNDTLQVADTHGPLCHFSPSTSLDPTHSEDCLFLDVYAPTQNETAILHPVFVYFQGGGFNTLSNPNLNGTSLINAGDNDIVIVTFNYRVGVWGFLTSQEVQADGDLNVGLLDQRKCLEWVQKYIHLFGGDPGHVTIGGDSAGGASVDLQLSAYGGRNDGLFHAAAAESQSFGPQLTVEESQYQYDGIIERVGCANDTDTLQCLRNTDVAVVVENNINIPTPGGAGGNPLYMWSPVIDGNFTANYTYNEFAQGHFVKVPSIFGDDTNEGTIWAPGSLNSSTAMDNFLKDNFVNLTESDLEQINSFYPESQQFPGKGTFWEAGANAYGEMRYTCPGIYISTMISSHGGTPSYNYRWDVLSSQNAENGFGVTHTAELASIWGFSGAPDNALIPTIQAYWTSFIRTKNPNTYRLESSPEWTTFNATSMQRIHIPNDPKNVTMESVPADQQARCKFLTSIGPSLEQ</sequence>
<dbReference type="PANTHER" id="PTHR11559">
    <property type="entry name" value="CARBOXYLESTERASE"/>
    <property type="match status" value="1"/>
</dbReference>
<reference evidence="6 7" key="1">
    <citation type="submission" date="2016-04" db="EMBL/GenBank/DDBJ databases">
        <title>A degradative enzymes factory behind the ericoid mycorrhizal symbiosis.</title>
        <authorList>
            <consortium name="DOE Joint Genome Institute"/>
            <person name="Martino E."/>
            <person name="Morin E."/>
            <person name="Grelet G."/>
            <person name="Kuo A."/>
            <person name="Kohler A."/>
            <person name="Daghino S."/>
            <person name="Barry K."/>
            <person name="Choi C."/>
            <person name="Cichocki N."/>
            <person name="Clum A."/>
            <person name="Copeland A."/>
            <person name="Hainaut M."/>
            <person name="Haridas S."/>
            <person name="Labutti K."/>
            <person name="Lindquist E."/>
            <person name="Lipzen A."/>
            <person name="Khouja H.-R."/>
            <person name="Murat C."/>
            <person name="Ohm R."/>
            <person name="Olson A."/>
            <person name="Spatafora J."/>
            <person name="Veneault-Fourrey C."/>
            <person name="Henrissat B."/>
            <person name="Grigoriev I."/>
            <person name="Martin F."/>
            <person name="Perotto S."/>
        </authorList>
    </citation>
    <scope>NUCLEOTIDE SEQUENCE [LARGE SCALE GENOMIC DNA]</scope>
    <source>
        <strain evidence="6 7">F</strain>
    </source>
</reference>
<organism evidence="6 7">
    <name type="scientific">Hyaloscypha variabilis (strain UAMH 11265 / GT02V1 / F)</name>
    <name type="common">Meliniomyces variabilis</name>
    <dbReference type="NCBI Taxonomy" id="1149755"/>
    <lineage>
        <taxon>Eukaryota</taxon>
        <taxon>Fungi</taxon>
        <taxon>Dikarya</taxon>
        <taxon>Ascomycota</taxon>
        <taxon>Pezizomycotina</taxon>
        <taxon>Leotiomycetes</taxon>
        <taxon>Helotiales</taxon>
        <taxon>Hyaloscyphaceae</taxon>
        <taxon>Hyaloscypha</taxon>
        <taxon>Hyaloscypha variabilis</taxon>
    </lineage>
</organism>
<dbReference type="AlphaFoldDB" id="A0A2J6QRH9"/>
<evidence type="ECO:0000256" key="1">
    <source>
        <dbReference type="ARBA" id="ARBA00005964"/>
    </source>
</evidence>
<dbReference type="InterPro" id="IPR029058">
    <property type="entry name" value="AB_hydrolase_fold"/>
</dbReference>
<name>A0A2J6QRH9_HYAVF</name>
<dbReference type="Gene3D" id="3.40.50.1820">
    <property type="entry name" value="alpha/beta hydrolase"/>
    <property type="match status" value="1"/>
</dbReference>
<evidence type="ECO:0000259" key="5">
    <source>
        <dbReference type="Pfam" id="PF00135"/>
    </source>
</evidence>
<dbReference type="OrthoDB" id="408631at2759"/>
<comment type="similarity">
    <text evidence="1 3">Belongs to the type-B carboxylesterase/lipase family.</text>
</comment>
<keyword evidence="4" id="KW-1133">Transmembrane helix</keyword>
<keyword evidence="4" id="KW-0812">Transmembrane</keyword>
<dbReference type="PROSITE" id="PS00122">
    <property type="entry name" value="CARBOXYLESTERASE_B_1"/>
    <property type="match status" value="1"/>
</dbReference>
<dbReference type="EC" id="3.1.1.-" evidence="3"/>
<dbReference type="SUPFAM" id="SSF53474">
    <property type="entry name" value="alpha/beta-Hydrolases"/>
    <property type="match status" value="1"/>
</dbReference>
<dbReference type="EMBL" id="KZ613982">
    <property type="protein sequence ID" value="PMD28869.1"/>
    <property type="molecule type" value="Genomic_DNA"/>
</dbReference>
<evidence type="ECO:0000313" key="7">
    <source>
        <dbReference type="Proteomes" id="UP000235786"/>
    </source>
</evidence>
<dbReference type="InterPro" id="IPR019826">
    <property type="entry name" value="Carboxylesterase_B_AS"/>
</dbReference>
<dbReference type="Proteomes" id="UP000235786">
    <property type="component" value="Unassembled WGS sequence"/>
</dbReference>
<evidence type="ECO:0000256" key="2">
    <source>
        <dbReference type="ARBA" id="ARBA00022801"/>
    </source>
</evidence>
<keyword evidence="7" id="KW-1185">Reference proteome</keyword>
<keyword evidence="4" id="KW-0472">Membrane</keyword>